<keyword evidence="1" id="KW-0175">Coiled coil</keyword>
<evidence type="ECO:0000256" key="1">
    <source>
        <dbReference type="SAM" id="Coils"/>
    </source>
</evidence>
<feature type="coiled-coil region" evidence="1">
    <location>
        <begin position="991"/>
        <end position="1035"/>
    </location>
</feature>
<dbReference type="PANTHER" id="PTHR46033">
    <property type="entry name" value="PROTEIN MAIN-LIKE 2"/>
    <property type="match status" value="1"/>
</dbReference>
<gene>
    <name evidence="4" type="ORF">Adt_30372</name>
</gene>
<evidence type="ECO:0000259" key="3">
    <source>
        <dbReference type="Pfam" id="PF10536"/>
    </source>
</evidence>
<dbReference type="InterPro" id="IPR019557">
    <property type="entry name" value="AminoTfrase-like_pln_mobile"/>
</dbReference>
<evidence type="ECO:0000313" key="5">
    <source>
        <dbReference type="Proteomes" id="UP001604336"/>
    </source>
</evidence>
<protein>
    <submittedName>
        <fullName evidence="4">PMD domain-containing protein</fullName>
    </submittedName>
</protein>
<feature type="region of interest" description="Disordered" evidence="2">
    <location>
        <begin position="603"/>
        <end position="651"/>
    </location>
</feature>
<dbReference type="Proteomes" id="UP001604336">
    <property type="component" value="Unassembled WGS sequence"/>
</dbReference>
<evidence type="ECO:0000256" key="2">
    <source>
        <dbReference type="SAM" id="MobiDB-lite"/>
    </source>
</evidence>
<name>A0ABD1RB26_9LAMI</name>
<proteinExistence type="predicted"/>
<comment type="caution">
    <text evidence="4">The sequence shown here is derived from an EMBL/GenBank/DDBJ whole genome shotgun (WGS) entry which is preliminary data.</text>
</comment>
<evidence type="ECO:0000313" key="4">
    <source>
        <dbReference type="EMBL" id="KAL2485616.1"/>
    </source>
</evidence>
<dbReference type="EMBL" id="JBFOLK010000009">
    <property type="protein sequence ID" value="KAL2485616.1"/>
    <property type="molecule type" value="Genomic_DNA"/>
</dbReference>
<keyword evidence="5" id="KW-1185">Reference proteome</keyword>
<accession>A0ABD1RB26</accession>
<organism evidence="4 5">
    <name type="scientific">Abeliophyllum distichum</name>
    <dbReference type="NCBI Taxonomy" id="126358"/>
    <lineage>
        <taxon>Eukaryota</taxon>
        <taxon>Viridiplantae</taxon>
        <taxon>Streptophyta</taxon>
        <taxon>Embryophyta</taxon>
        <taxon>Tracheophyta</taxon>
        <taxon>Spermatophyta</taxon>
        <taxon>Magnoliopsida</taxon>
        <taxon>eudicotyledons</taxon>
        <taxon>Gunneridae</taxon>
        <taxon>Pentapetalae</taxon>
        <taxon>asterids</taxon>
        <taxon>lamiids</taxon>
        <taxon>Lamiales</taxon>
        <taxon>Oleaceae</taxon>
        <taxon>Forsythieae</taxon>
        <taxon>Abeliophyllum</taxon>
    </lineage>
</organism>
<dbReference type="PANTHER" id="PTHR46033:SF16">
    <property type="entry name" value="AMINOTRANSFERASE-LIKE PLANT MOBILE DOMAIN-CONTAINING PROTEIN"/>
    <property type="match status" value="1"/>
</dbReference>
<feature type="domain" description="Aminotransferase-like plant mobile" evidence="3">
    <location>
        <begin position="157"/>
        <end position="580"/>
    </location>
</feature>
<reference evidence="5" key="1">
    <citation type="submission" date="2024-07" db="EMBL/GenBank/DDBJ databases">
        <title>Two chromosome-level genome assemblies of Korean endemic species Abeliophyllum distichum and Forsythia ovata (Oleaceae).</title>
        <authorList>
            <person name="Jang H."/>
        </authorList>
    </citation>
    <scope>NUCLEOTIDE SEQUENCE [LARGE SCALE GENOMIC DNA]</scope>
</reference>
<dbReference type="AlphaFoldDB" id="A0ABD1RB26"/>
<sequence>MAQSNSKSKENLKLPEITELNDTARKGKVLCFPKTIVKYHSQTNATGELKLTIHRAMPCLSTLCVPLKELHMHILSSRQRNLDAFQHPSLGPPPHHSQDMKIIPRAIISERINQREIKWGSALSSRGEASYLSKFWEWSVWIHKLLVKRNVPELASAVYSATKDYSRPNSVYRALCEVWCPDTNTFITTNGEIGISLWDIREITGLSIRGDYYEEVVPSLSELSNLLPQSCLYLFKAYSLIVDKKKTDRIRHADWIEFWFQEDDCVPNPRKSKPFKKAMESKPCKEGQRAVKDRIRRPVVTDRPKETLCRDRSHWNSYLSVDEEEELEIAAYLSLWLCRFIFPSRDDYLRVGTFKTASRMAARSTYSLVPPILASIYRGLTETSNCMAGHDIGSIKYAFPGHFLYAWAATYFLRGIYSNIDKSIGRPIIRRYAGTLNDLQPWEVDMFDCRELVRGRMDLKDFCWNPIHLPPQCGIRTDKDDRSTEISEFMTSIRPGFLSYRRGSSSYILEAYNPHRFGRQQGFRQKLPGSPKDMNLVINPINLYCAWLSLTQVGSGCSFHILGRTNNIQNQVDSAYEDWWNSEVFPRLNKIQMKELLSSEDTDFGLEQPAPIPKHTKNDNAKDINPSRAASQRTFQKRALDIPDDGGPKRLKFTFSSTRNVPSSERVEKIPGTILVSEDSNSGDQASRGLEATLVPEDSSSEDQTTLSLVHRRKRSTRLKKSQAIESNREICAETSKMDLSIPDISLDDENLDMSPQTRNAGFPKIPEELNFYTSPSPLLDQNNENLDIIDALDGIDGLNGSKDLPCDYPSHISGGILASKLADINDEGEVNSGTSVVKIPENEQGALVTPSSLSLIVVPTSNINNRGIAPICSSMSGLPFGVTEDSSLLKDVFQEAMTKYLKKSFTDVIKHGFSNLRTWWSKSNQRLQNLITESFQADPAPLTRRMEVFLKRVDAYLSKRKQILECPTLEERDQQLESLNSRIDVEMAIFSSLESKIGQLASELDKLRDELQTRKENLDKMEDAKITLEQAQVRNIANVKSIDQERKTLEYNFLQLVESD</sequence>
<dbReference type="InterPro" id="IPR044824">
    <property type="entry name" value="MAIN-like"/>
</dbReference>
<dbReference type="Pfam" id="PF10536">
    <property type="entry name" value="PMD"/>
    <property type="match status" value="1"/>
</dbReference>